<dbReference type="PANTHER" id="PTHR16128:SF5">
    <property type="entry name" value="FAD_NAD(P)-BINDING OXIDOREDUCTASE FAMILY PROTEIN"/>
    <property type="match status" value="1"/>
</dbReference>
<dbReference type="Gene3D" id="3.50.50.60">
    <property type="entry name" value="FAD/NAD(P)-binding domain"/>
    <property type="match status" value="1"/>
</dbReference>
<protein>
    <recommendedName>
        <fullName evidence="3">Amine oxidase domain-containing protein</fullName>
    </recommendedName>
</protein>
<feature type="non-terminal residue" evidence="1">
    <location>
        <position position="1"/>
    </location>
</feature>
<dbReference type="PANTHER" id="PTHR16128">
    <property type="entry name" value="FAD/NAD(P)-BINDING OXIDOREDUCTASE FAMILY PROTEIN"/>
    <property type="match status" value="1"/>
</dbReference>
<evidence type="ECO:0000313" key="2">
    <source>
        <dbReference type="Proteomes" id="UP000626109"/>
    </source>
</evidence>
<dbReference type="SUPFAM" id="SSF51905">
    <property type="entry name" value="FAD/NAD(P)-binding domain"/>
    <property type="match status" value="1"/>
</dbReference>
<sequence>SPCAVQLFAAQSMRIAILGSGISAASCAQLLSKKHAVTVFEDGRGPGGRMSTRRSGSYQWDHGAQYFSPKSEAFARVVDDWRARGLCERWEGTHCLWSAAGGLSPDPKAEKSKRFVGSPGMNAIAKGLLEGIETRFETRALARRSGNSWVLQHGKTGEPLGSFDFLICSDKCSAQHHRNDLEKELLRGYLEPAQAVRSAPSLALMVATQKTHLGFASLLLEDHPEFSWLARDDSKPSRLRSDGAECWVAHASPALAKRLIGSYKSSKGPRNFREAIVRDLLPPFEALLSTLNGGVASPKILLAEGHRWGAAIPTGSFPDFPGAAEGAGGGPFYLDTANAFAACGIFGPGGRGVD</sequence>
<gene>
    <name evidence="1" type="ORF">PGLA2088_LOCUS31728</name>
</gene>
<reference evidence="1" key="1">
    <citation type="submission" date="2021-02" db="EMBL/GenBank/DDBJ databases">
        <authorList>
            <person name="Dougan E. K."/>
            <person name="Rhodes N."/>
            <person name="Thang M."/>
            <person name="Chan C."/>
        </authorList>
    </citation>
    <scope>NUCLEOTIDE SEQUENCE</scope>
</reference>
<dbReference type="InterPro" id="IPR036188">
    <property type="entry name" value="FAD/NAD-bd_sf"/>
</dbReference>
<proteinExistence type="predicted"/>
<evidence type="ECO:0000313" key="1">
    <source>
        <dbReference type="EMBL" id="CAE8700671.1"/>
    </source>
</evidence>
<dbReference type="EMBL" id="CAJNNW010029557">
    <property type="protein sequence ID" value="CAE8700671.1"/>
    <property type="molecule type" value="Genomic_DNA"/>
</dbReference>
<dbReference type="AlphaFoldDB" id="A0A813KCI0"/>
<evidence type="ECO:0008006" key="3">
    <source>
        <dbReference type="Google" id="ProtNLM"/>
    </source>
</evidence>
<dbReference type="Pfam" id="PF13450">
    <property type="entry name" value="NAD_binding_8"/>
    <property type="match status" value="1"/>
</dbReference>
<accession>A0A813KCI0</accession>
<dbReference type="Gene3D" id="3.90.660.10">
    <property type="match status" value="1"/>
</dbReference>
<name>A0A813KCI0_POLGL</name>
<organism evidence="1 2">
    <name type="scientific">Polarella glacialis</name>
    <name type="common">Dinoflagellate</name>
    <dbReference type="NCBI Taxonomy" id="89957"/>
    <lineage>
        <taxon>Eukaryota</taxon>
        <taxon>Sar</taxon>
        <taxon>Alveolata</taxon>
        <taxon>Dinophyceae</taxon>
        <taxon>Suessiales</taxon>
        <taxon>Suessiaceae</taxon>
        <taxon>Polarella</taxon>
    </lineage>
</organism>
<dbReference type="Proteomes" id="UP000626109">
    <property type="component" value="Unassembled WGS sequence"/>
</dbReference>
<comment type="caution">
    <text evidence="1">The sequence shown here is derived from an EMBL/GenBank/DDBJ whole genome shotgun (WGS) entry which is preliminary data.</text>
</comment>